<reference evidence="1 2" key="1">
    <citation type="submission" date="2017-04" db="EMBL/GenBank/DDBJ databases">
        <authorList>
            <person name="Afonso C.L."/>
            <person name="Miller P.J."/>
            <person name="Scott M.A."/>
            <person name="Spackman E."/>
            <person name="Goraichik I."/>
            <person name="Dimitrov K.M."/>
            <person name="Suarez D.L."/>
            <person name="Swayne D.E."/>
        </authorList>
    </citation>
    <scope>NUCLEOTIDE SEQUENCE [LARGE SCALE GENOMIC DNA]</scope>
    <source>
        <strain evidence="1 2">ToBE</strain>
    </source>
</reference>
<dbReference type="Pfam" id="PF13941">
    <property type="entry name" value="MutL"/>
    <property type="match status" value="1"/>
</dbReference>
<dbReference type="EMBL" id="LT838272">
    <property type="protein sequence ID" value="SMB93418.1"/>
    <property type="molecule type" value="Genomic_DNA"/>
</dbReference>
<evidence type="ECO:0000313" key="2">
    <source>
        <dbReference type="Proteomes" id="UP000192569"/>
    </source>
</evidence>
<dbReference type="PIRSF" id="PIRSF004729">
    <property type="entry name" value="MutL"/>
    <property type="match status" value="1"/>
</dbReference>
<dbReference type="Proteomes" id="UP000192569">
    <property type="component" value="Chromosome I"/>
</dbReference>
<dbReference type="InterPro" id="IPR006230">
    <property type="entry name" value="MutL"/>
</dbReference>
<name>A0A1W1VJB6_9FIRM</name>
<dbReference type="OrthoDB" id="9769453at2"/>
<proteinExistence type="predicted"/>
<gene>
    <name evidence="1" type="ORF">SAMN00808754_0851</name>
</gene>
<accession>A0A1W1VJB6</accession>
<evidence type="ECO:0000313" key="1">
    <source>
        <dbReference type="EMBL" id="SMB93418.1"/>
    </source>
</evidence>
<dbReference type="RefSeq" id="WP_084664344.1">
    <property type="nucleotide sequence ID" value="NZ_LT838272.1"/>
</dbReference>
<sequence>MPSEIYVFDVGSTFTKLNLFHLQDDNSLQWIARSQAPTTLEDIMEGINGALAGLPLECRPASLAGKTVLASSSAAGGLRMVAIGYMPRVTAKAAKEVAMSAGARVLEVLSAEDPPEYRRQVLKEIKPDIVLLTGGTDGGDEESLIDNAKLLAEMRLPGVIILAGNVAAQSKAALILSEANVNFRRVPNVMPTIHELKVKPAREAIHQEFIRQITRAKGLSKLESIVSNHKVIPTPGAVLLGAELLARGHYEAKGIGSLVVVDLGGATTDVHSVIPELEKLSLEERGLILTNEKHVSYRTVEGNLGLRVNCGGILETVGPRLILKYAGLPEDDKYEAKLTEYAKKVEVVTSYIPCNEEEKSFDRGLAIAAIETALKRHAGFLSQEYDPLLGVAPGTPQGRDLRAVKYLIAVGGIFTALPPEEGVNIVQKALARPGISLLPLQPRILIDRYYLLYAIGVLSELYPYQALRLAKTYFNFEGEEEGDEAHE</sequence>
<protein>
    <recommendedName>
        <fullName evidence="3">MutL protein</fullName>
    </recommendedName>
</protein>
<keyword evidence="2" id="KW-1185">Reference proteome</keyword>
<dbReference type="AlphaFoldDB" id="A0A1W1VJB6"/>
<dbReference type="NCBIfam" id="TIGR01319">
    <property type="entry name" value="glmL_fam"/>
    <property type="match status" value="1"/>
</dbReference>
<organism evidence="1 2">
    <name type="scientific">Thermanaeromonas toyohensis ToBE</name>
    <dbReference type="NCBI Taxonomy" id="698762"/>
    <lineage>
        <taxon>Bacteria</taxon>
        <taxon>Bacillati</taxon>
        <taxon>Bacillota</taxon>
        <taxon>Clostridia</taxon>
        <taxon>Neomoorellales</taxon>
        <taxon>Neomoorellaceae</taxon>
        <taxon>Thermanaeromonas</taxon>
    </lineage>
</organism>
<dbReference type="STRING" id="698762.SAMN00808754_0851"/>
<evidence type="ECO:0008006" key="3">
    <source>
        <dbReference type="Google" id="ProtNLM"/>
    </source>
</evidence>